<evidence type="ECO:0000313" key="2">
    <source>
        <dbReference type="WBParaSite" id="L893_g9351.t1"/>
    </source>
</evidence>
<protein>
    <submittedName>
        <fullName evidence="2">Uncharacterized protein</fullName>
    </submittedName>
</protein>
<reference evidence="2" key="1">
    <citation type="submission" date="2016-11" db="UniProtKB">
        <authorList>
            <consortium name="WormBaseParasite"/>
        </authorList>
    </citation>
    <scope>IDENTIFICATION</scope>
</reference>
<dbReference type="WBParaSite" id="L893_g9351.t1">
    <property type="protein sequence ID" value="L893_g9351.t1"/>
    <property type="gene ID" value="L893_g9351"/>
</dbReference>
<dbReference type="Proteomes" id="UP000095287">
    <property type="component" value="Unplaced"/>
</dbReference>
<sequence>MFRSSVEELRVGLTAVSQTKPTNRRPFDVTDVILRQGNDDMIRGFHFQLCGTKVVTGKTEEQENFDVWSKNVNFGINCRAQWKDCHSMETQTAARYIICLSITP</sequence>
<name>A0A1I8AUN1_9BILA</name>
<proteinExistence type="predicted"/>
<keyword evidence="1" id="KW-1185">Reference proteome</keyword>
<accession>A0A1I8AUN1</accession>
<evidence type="ECO:0000313" key="1">
    <source>
        <dbReference type="Proteomes" id="UP000095287"/>
    </source>
</evidence>
<organism evidence="1 2">
    <name type="scientific">Steinernema glaseri</name>
    <dbReference type="NCBI Taxonomy" id="37863"/>
    <lineage>
        <taxon>Eukaryota</taxon>
        <taxon>Metazoa</taxon>
        <taxon>Ecdysozoa</taxon>
        <taxon>Nematoda</taxon>
        <taxon>Chromadorea</taxon>
        <taxon>Rhabditida</taxon>
        <taxon>Tylenchina</taxon>
        <taxon>Panagrolaimomorpha</taxon>
        <taxon>Strongyloidoidea</taxon>
        <taxon>Steinernematidae</taxon>
        <taxon>Steinernema</taxon>
    </lineage>
</organism>
<dbReference type="AlphaFoldDB" id="A0A1I8AUN1"/>